<sequence length="102" mass="11534">MQLSIWFSTAQGEKVNFSILCTLSQLYSRNTHLLLTENSVIVEQAFSGCGCNAGLTSSFPFLYYIHELKYTQMAENVEGGRFVFPLYTMHELESKGLNVLIL</sequence>
<dbReference type="EMBL" id="CM039434">
    <property type="protein sequence ID" value="KAI4323630.1"/>
    <property type="molecule type" value="Genomic_DNA"/>
</dbReference>
<comment type="caution">
    <text evidence="1">The sequence shown here is derived from an EMBL/GenBank/DDBJ whole genome shotgun (WGS) entry which is preliminary data.</text>
</comment>
<organism evidence="1 2">
    <name type="scientific">Bauhinia variegata</name>
    <name type="common">Purple orchid tree</name>
    <name type="synonym">Phanera variegata</name>
    <dbReference type="NCBI Taxonomy" id="167791"/>
    <lineage>
        <taxon>Eukaryota</taxon>
        <taxon>Viridiplantae</taxon>
        <taxon>Streptophyta</taxon>
        <taxon>Embryophyta</taxon>
        <taxon>Tracheophyta</taxon>
        <taxon>Spermatophyta</taxon>
        <taxon>Magnoliopsida</taxon>
        <taxon>eudicotyledons</taxon>
        <taxon>Gunneridae</taxon>
        <taxon>Pentapetalae</taxon>
        <taxon>rosids</taxon>
        <taxon>fabids</taxon>
        <taxon>Fabales</taxon>
        <taxon>Fabaceae</taxon>
        <taxon>Cercidoideae</taxon>
        <taxon>Cercideae</taxon>
        <taxon>Bauhiniinae</taxon>
        <taxon>Bauhinia</taxon>
    </lineage>
</organism>
<gene>
    <name evidence="1" type="ORF">L6164_023221</name>
</gene>
<protein>
    <submittedName>
        <fullName evidence="1">Uncharacterized protein</fullName>
    </submittedName>
</protein>
<evidence type="ECO:0000313" key="2">
    <source>
        <dbReference type="Proteomes" id="UP000828941"/>
    </source>
</evidence>
<evidence type="ECO:0000313" key="1">
    <source>
        <dbReference type="EMBL" id="KAI4323630.1"/>
    </source>
</evidence>
<name>A0ACB9ML56_BAUVA</name>
<proteinExistence type="predicted"/>
<accession>A0ACB9ML56</accession>
<reference evidence="1 2" key="1">
    <citation type="journal article" date="2022" name="DNA Res.">
        <title>Chromosomal-level genome assembly of the orchid tree Bauhinia variegata (Leguminosae; Cercidoideae) supports the allotetraploid origin hypothesis of Bauhinia.</title>
        <authorList>
            <person name="Zhong Y."/>
            <person name="Chen Y."/>
            <person name="Zheng D."/>
            <person name="Pang J."/>
            <person name="Liu Y."/>
            <person name="Luo S."/>
            <person name="Meng S."/>
            <person name="Qian L."/>
            <person name="Wei D."/>
            <person name="Dai S."/>
            <person name="Zhou R."/>
        </authorList>
    </citation>
    <scope>NUCLEOTIDE SEQUENCE [LARGE SCALE GENOMIC DNA]</scope>
    <source>
        <strain evidence="1">BV-YZ2020</strain>
    </source>
</reference>
<keyword evidence="2" id="KW-1185">Reference proteome</keyword>
<dbReference type="Proteomes" id="UP000828941">
    <property type="component" value="Chromosome 9"/>
</dbReference>